<reference evidence="2 3" key="1">
    <citation type="submission" date="2020-04" db="EMBL/GenBank/DDBJ databases">
        <title>Complete genome sequence of Spiroplasma platyhelix ATCC 51748, an insect isolate.</title>
        <authorList>
            <person name="Green E.A."/>
            <person name="Klassen J.L."/>
        </authorList>
    </citation>
    <scope>NUCLEOTIDE SEQUENCE [LARGE SCALE GENOMIC DNA]</scope>
    <source>
        <strain evidence="2 3">PALS-1</strain>
    </source>
</reference>
<organism evidence="2 3">
    <name type="scientific">Spiroplasma platyhelix PALS-1</name>
    <dbReference type="NCBI Taxonomy" id="1276218"/>
    <lineage>
        <taxon>Bacteria</taxon>
        <taxon>Bacillati</taxon>
        <taxon>Mycoplasmatota</taxon>
        <taxon>Mollicutes</taxon>
        <taxon>Entomoplasmatales</taxon>
        <taxon>Spiroplasmataceae</taxon>
        <taxon>Spiroplasma</taxon>
    </lineage>
</organism>
<keyword evidence="3" id="KW-1185">Reference proteome</keyword>
<name>A0A846TXK4_9MOLU</name>
<dbReference type="EMBL" id="JAAVVK010000002">
    <property type="protein sequence ID" value="NKE38811.1"/>
    <property type="molecule type" value="Genomic_DNA"/>
</dbReference>
<feature type="chain" id="PRO_5032741960" description="Lipoprotein" evidence="1">
    <location>
        <begin position="30"/>
        <end position="509"/>
    </location>
</feature>
<dbReference type="SMART" id="SM00564">
    <property type="entry name" value="PQQ"/>
    <property type="match status" value="5"/>
</dbReference>
<keyword evidence="1" id="KW-0732">Signal</keyword>
<evidence type="ECO:0000313" key="3">
    <source>
        <dbReference type="Proteomes" id="UP000584587"/>
    </source>
</evidence>
<sequence>MKEKMNFKKMLAMIGSLAIIIPGSLSVVACGSNETAAPKTELSEVIKTTEVDGNIANEKDIVLAEVIKLNSKLTDKDIEITDFNKATENATGLAKIVAKANSKYTGEVSITISKLEDNKSDEIIKEINDGDYTTTVNFKSSIVELKASIDEEFIKSKLSEEIANYFKKDLFDLKTITNDKDEILTDENFETVGSFEARIVYSYAKSANQSTKLIITVDEAQIADKFELNDGNVNTLIQAKNGKLYAGTDNGNIWEIDLSNNEKSKKYQLNNEHIYTLIQAKNGKLYAGTVKSSIWEINLEDNTVLKILNDWPGADHRDIATLIEGLDGKLYAGSGIGNVWEIDLKDLENPTKYRLLDWSFVNTLVQASNGKLYAGTTDGNLWEIDFTATEVKTPKFSFENKSNSILDMKEIADDKLVLTTKDKIYQFNLNSNEMSEVLNLEEGHIFSLVQGTNQEIYVATEKGNIYELDLDAKSIKNSYQLNASVYSLVIIDKVLYAGTKTSVWELAIV</sequence>
<dbReference type="RefSeq" id="WP_168105281.1">
    <property type="nucleotide sequence ID" value="NZ_CP051215.1"/>
</dbReference>
<gene>
    <name evidence="2" type="ORF">HER12_03525</name>
</gene>
<dbReference type="InterPro" id="IPR011047">
    <property type="entry name" value="Quinoprotein_ADH-like_sf"/>
</dbReference>
<dbReference type="PROSITE" id="PS51257">
    <property type="entry name" value="PROKAR_LIPOPROTEIN"/>
    <property type="match status" value="1"/>
</dbReference>
<dbReference type="SUPFAM" id="SSF50998">
    <property type="entry name" value="Quinoprotein alcohol dehydrogenase-like"/>
    <property type="match status" value="1"/>
</dbReference>
<dbReference type="Gene3D" id="2.130.10.10">
    <property type="entry name" value="YVTN repeat-like/Quinoprotein amine dehydrogenase"/>
    <property type="match status" value="2"/>
</dbReference>
<evidence type="ECO:0008006" key="4">
    <source>
        <dbReference type="Google" id="ProtNLM"/>
    </source>
</evidence>
<dbReference type="InterPro" id="IPR015943">
    <property type="entry name" value="WD40/YVTN_repeat-like_dom_sf"/>
</dbReference>
<feature type="signal peptide" evidence="1">
    <location>
        <begin position="1"/>
        <end position="29"/>
    </location>
</feature>
<dbReference type="InterPro" id="IPR018391">
    <property type="entry name" value="PQQ_b-propeller_rpt"/>
</dbReference>
<evidence type="ECO:0000256" key="1">
    <source>
        <dbReference type="SAM" id="SignalP"/>
    </source>
</evidence>
<dbReference type="AlphaFoldDB" id="A0A846TXK4"/>
<comment type="caution">
    <text evidence="2">The sequence shown here is derived from an EMBL/GenBank/DDBJ whole genome shotgun (WGS) entry which is preliminary data.</text>
</comment>
<protein>
    <recommendedName>
        <fullName evidence="4">Lipoprotein</fullName>
    </recommendedName>
</protein>
<proteinExistence type="predicted"/>
<dbReference type="Proteomes" id="UP000584587">
    <property type="component" value="Unassembled WGS sequence"/>
</dbReference>
<accession>A0A846TXK4</accession>
<evidence type="ECO:0000313" key="2">
    <source>
        <dbReference type="EMBL" id="NKE38811.1"/>
    </source>
</evidence>